<keyword evidence="2" id="KW-0732">Signal</keyword>
<dbReference type="Pfam" id="PF11751">
    <property type="entry name" value="PorP_SprF"/>
    <property type="match status" value="1"/>
</dbReference>
<dbReference type="AlphaFoldDB" id="W2C3R4"/>
<feature type="region of interest" description="Disordered" evidence="1">
    <location>
        <begin position="135"/>
        <end position="158"/>
    </location>
</feature>
<dbReference type="NCBIfam" id="TIGR03519">
    <property type="entry name" value="T9SS_PorP_fam"/>
    <property type="match status" value="1"/>
</dbReference>
<feature type="chain" id="PRO_5004812367" evidence="2">
    <location>
        <begin position="23"/>
        <end position="327"/>
    </location>
</feature>
<protein>
    <submittedName>
        <fullName evidence="3">Membrane protein</fullName>
    </submittedName>
</protein>
<accession>W2C3R4</accession>
<dbReference type="InterPro" id="IPR019861">
    <property type="entry name" value="PorP/SprF_Bacteroidetes"/>
</dbReference>
<evidence type="ECO:0000313" key="4">
    <source>
        <dbReference type="Proteomes" id="UP000018837"/>
    </source>
</evidence>
<gene>
    <name evidence="3" type="ORF">N425_11475</name>
</gene>
<evidence type="ECO:0000256" key="2">
    <source>
        <dbReference type="SAM" id="SignalP"/>
    </source>
</evidence>
<sequence length="327" mass="36110">MKNYRFWTLWLNLLLCATVVVAQTDAPLNHYFTAMTAYNPAAVGMQSEIKATALYRLQWVGLDEGAPKSIFVAADMPYRFRETQNGVGIILFNDDKSTLYKDMYAAAQLAHKRRLGKGTLSIGLQVGMVNSTYQGSKARPVPEGADGSADHASEDDAIPKEDLTAKGLDLAAGVMYSTDRYYIGLASTHLTAPTLQLNDNFGRKVMREYNLMAGYNIALRNPLVELRPSLLVRSDLHMSVGDVTLRAIYKKMFNGGLGVRVTDSGTTNGILYLGADIAGFRVSYAYEYPFSALSRTTFGSHEAVVTYRLQLNLPKGGRNRHKSIRIL</sequence>
<name>W2C3R4_9BACT</name>
<organism evidence="3 4">
    <name type="scientific">Tannerella sp. oral taxon BU063 isolate Cell 2</name>
    <dbReference type="NCBI Taxonomy" id="1411148"/>
    <lineage>
        <taxon>Bacteria</taxon>
        <taxon>Pseudomonadati</taxon>
        <taxon>Bacteroidota</taxon>
        <taxon>Bacteroidia</taxon>
        <taxon>Bacteroidales</taxon>
        <taxon>Tannerellaceae</taxon>
        <taxon>Tannerella</taxon>
    </lineage>
</organism>
<reference evidence="3 4" key="1">
    <citation type="submission" date="2013-11" db="EMBL/GenBank/DDBJ databases">
        <title>Single cell genomics of uncultured Tannerella BU063 (oral taxon 286).</title>
        <authorList>
            <person name="Beall C.J."/>
            <person name="Campbell A.G."/>
            <person name="Griffen A.L."/>
            <person name="Podar M."/>
            <person name="Leys E.J."/>
        </authorList>
    </citation>
    <scope>NUCLEOTIDE SEQUENCE [LARGE SCALE GENOMIC DNA]</scope>
    <source>
        <strain evidence="3">Cell 2</strain>
    </source>
</reference>
<dbReference type="EMBL" id="AYUF01000491">
    <property type="protein sequence ID" value="ETK01092.1"/>
    <property type="molecule type" value="Genomic_DNA"/>
</dbReference>
<proteinExistence type="predicted"/>
<dbReference type="Proteomes" id="UP000018837">
    <property type="component" value="Unassembled WGS sequence"/>
</dbReference>
<dbReference type="PATRIC" id="fig|1411148.3.peg.1877"/>
<feature type="signal peptide" evidence="2">
    <location>
        <begin position="1"/>
        <end position="22"/>
    </location>
</feature>
<evidence type="ECO:0000313" key="3">
    <source>
        <dbReference type="EMBL" id="ETK01092.1"/>
    </source>
</evidence>
<comment type="caution">
    <text evidence="3">The sequence shown here is derived from an EMBL/GenBank/DDBJ whole genome shotgun (WGS) entry which is preliminary data.</text>
</comment>
<evidence type="ECO:0000256" key="1">
    <source>
        <dbReference type="SAM" id="MobiDB-lite"/>
    </source>
</evidence>
<feature type="compositionally biased region" description="Basic and acidic residues" evidence="1">
    <location>
        <begin position="148"/>
        <end position="158"/>
    </location>
</feature>